<proteinExistence type="inferred from homology"/>
<evidence type="ECO:0000256" key="3">
    <source>
        <dbReference type="ARBA" id="ARBA00023125"/>
    </source>
</evidence>
<comment type="caution">
    <text evidence="6">The sequence shown here is derived from an EMBL/GenBank/DDBJ whole genome shotgun (WGS) entry which is preliminary data.</text>
</comment>
<evidence type="ECO:0000313" key="7">
    <source>
        <dbReference type="Proteomes" id="UP000565262"/>
    </source>
</evidence>
<dbReference type="Gene3D" id="3.40.190.290">
    <property type="match status" value="1"/>
</dbReference>
<keyword evidence="4" id="KW-0804">Transcription</keyword>
<accession>A0A839IX67</accession>
<sequence>MTDINDYLVFARVAELGSFTRAAAHYELPKSNISRKISRLETDLNVRLLERTTRRLRLTEIGEQVYRHAKRIEEELTSSFDSVASGTHSVQGKLRICTSNTIGIELIAPLLADFNQDYPKANIELQLTNRRVDLIEEDFDLAIRVGHIDDSSLIARQLYQIQLRLFASPCYFETRQIPGHPNELTDHAALLMNAVSNKAVWPLTRIQKDKTTPVESAVSQALFETYTITPKLACDDYMVVREACIRGMGIALLPHYMAEEALQEKKLIPVLPDWQGNILPLYAIYPSRKGVTPKLKAMLGYLISHFSVQV</sequence>
<dbReference type="Pfam" id="PF00126">
    <property type="entry name" value="HTH_1"/>
    <property type="match status" value="1"/>
</dbReference>
<dbReference type="PROSITE" id="PS50931">
    <property type="entry name" value="HTH_LYSR"/>
    <property type="match status" value="1"/>
</dbReference>
<organism evidence="6 7">
    <name type="scientific">Oceanospirillum sediminis</name>
    <dbReference type="NCBI Taxonomy" id="2760088"/>
    <lineage>
        <taxon>Bacteria</taxon>
        <taxon>Pseudomonadati</taxon>
        <taxon>Pseudomonadota</taxon>
        <taxon>Gammaproteobacteria</taxon>
        <taxon>Oceanospirillales</taxon>
        <taxon>Oceanospirillaceae</taxon>
        <taxon>Oceanospirillum</taxon>
    </lineage>
</organism>
<dbReference type="GO" id="GO:0043565">
    <property type="term" value="F:sequence-specific DNA binding"/>
    <property type="evidence" value="ECO:0007669"/>
    <property type="project" value="TreeGrafter"/>
</dbReference>
<dbReference type="InterPro" id="IPR005119">
    <property type="entry name" value="LysR_subst-bd"/>
</dbReference>
<dbReference type="Gene3D" id="1.10.10.10">
    <property type="entry name" value="Winged helix-like DNA-binding domain superfamily/Winged helix DNA-binding domain"/>
    <property type="match status" value="1"/>
</dbReference>
<dbReference type="InterPro" id="IPR058163">
    <property type="entry name" value="LysR-type_TF_proteobact-type"/>
</dbReference>
<keyword evidence="3" id="KW-0238">DNA-binding</keyword>
<dbReference type="SUPFAM" id="SSF46785">
    <property type="entry name" value="Winged helix' DNA-binding domain"/>
    <property type="match status" value="1"/>
</dbReference>
<dbReference type="InterPro" id="IPR036388">
    <property type="entry name" value="WH-like_DNA-bd_sf"/>
</dbReference>
<evidence type="ECO:0000259" key="5">
    <source>
        <dbReference type="PROSITE" id="PS50931"/>
    </source>
</evidence>
<dbReference type="InterPro" id="IPR036390">
    <property type="entry name" value="WH_DNA-bd_sf"/>
</dbReference>
<dbReference type="SUPFAM" id="SSF53850">
    <property type="entry name" value="Periplasmic binding protein-like II"/>
    <property type="match status" value="1"/>
</dbReference>
<dbReference type="AlphaFoldDB" id="A0A839IX67"/>
<evidence type="ECO:0000256" key="2">
    <source>
        <dbReference type="ARBA" id="ARBA00023015"/>
    </source>
</evidence>
<reference evidence="6 7" key="1">
    <citation type="submission" date="2020-08" db="EMBL/GenBank/DDBJ databases">
        <title>Oceanospirillum sp. nov. isolated from marine sediment.</title>
        <authorList>
            <person name="Ji X."/>
        </authorList>
    </citation>
    <scope>NUCLEOTIDE SEQUENCE [LARGE SCALE GENOMIC DNA]</scope>
    <source>
        <strain evidence="6 7">D5</strain>
    </source>
</reference>
<evidence type="ECO:0000313" key="6">
    <source>
        <dbReference type="EMBL" id="MBB1488686.1"/>
    </source>
</evidence>
<dbReference type="PANTHER" id="PTHR30537:SF68">
    <property type="entry name" value="TRANSCRIPTIONAL REGULATOR-RELATED"/>
    <property type="match status" value="1"/>
</dbReference>
<keyword evidence="7" id="KW-1185">Reference proteome</keyword>
<dbReference type="PANTHER" id="PTHR30537">
    <property type="entry name" value="HTH-TYPE TRANSCRIPTIONAL REGULATOR"/>
    <property type="match status" value="1"/>
</dbReference>
<name>A0A839IX67_9GAMM</name>
<dbReference type="GO" id="GO:0003700">
    <property type="term" value="F:DNA-binding transcription factor activity"/>
    <property type="evidence" value="ECO:0007669"/>
    <property type="project" value="InterPro"/>
</dbReference>
<dbReference type="EMBL" id="JACJFM010000033">
    <property type="protein sequence ID" value="MBB1488686.1"/>
    <property type="molecule type" value="Genomic_DNA"/>
</dbReference>
<dbReference type="CDD" id="cd08422">
    <property type="entry name" value="PBP2_CrgA_like"/>
    <property type="match status" value="1"/>
</dbReference>
<comment type="similarity">
    <text evidence="1">Belongs to the LysR transcriptional regulatory family.</text>
</comment>
<dbReference type="Pfam" id="PF03466">
    <property type="entry name" value="LysR_substrate"/>
    <property type="match status" value="1"/>
</dbReference>
<dbReference type="Proteomes" id="UP000565262">
    <property type="component" value="Unassembled WGS sequence"/>
</dbReference>
<evidence type="ECO:0000256" key="4">
    <source>
        <dbReference type="ARBA" id="ARBA00023163"/>
    </source>
</evidence>
<dbReference type="InterPro" id="IPR000847">
    <property type="entry name" value="LysR_HTH_N"/>
</dbReference>
<evidence type="ECO:0000256" key="1">
    <source>
        <dbReference type="ARBA" id="ARBA00009437"/>
    </source>
</evidence>
<feature type="domain" description="HTH lysR-type" evidence="5">
    <location>
        <begin position="1"/>
        <end position="59"/>
    </location>
</feature>
<dbReference type="GO" id="GO:0006351">
    <property type="term" value="P:DNA-templated transcription"/>
    <property type="evidence" value="ECO:0007669"/>
    <property type="project" value="TreeGrafter"/>
</dbReference>
<gene>
    <name evidence="6" type="ORF">H4O21_18940</name>
</gene>
<dbReference type="FunFam" id="1.10.10.10:FF:000001">
    <property type="entry name" value="LysR family transcriptional regulator"/>
    <property type="match status" value="1"/>
</dbReference>
<keyword evidence="2" id="KW-0805">Transcription regulation</keyword>
<protein>
    <submittedName>
        <fullName evidence="6">LysR family transcriptional regulator</fullName>
    </submittedName>
</protein>